<reference evidence="2 3" key="1">
    <citation type="submission" date="2020-04" db="EMBL/GenBank/DDBJ databases">
        <title>Massilia sp. nov., a cold adapted bacteria isolated from Arctic soil.</title>
        <authorList>
            <person name="Son J."/>
            <person name="Ka J.-O."/>
        </authorList>
    </citation>
    <scope>NUCLEOTIDE SEQUENCE [LARGE SCALE GENOMIC DNA]</scope>
    <source>
        <strain evidence="2 3">ML15P13</strain>
    </source>
</reference>
<evidence type="ECO:0000256" key="1">
    <source>
        <dbReference type="SAM" id="Phobius"/>
    </source>
</evidence>
<feature type="transmembrane region" description="Helical" evidence="1">
    <location>
        <begin position="26"/>
        <end position="47"/>
    </location>
</feature>
<keyword evidence="1" id="KW-1133">Transmembrane helix</keyword>
<dbReference type="EMBL" id="JABAIV010000006">
    <property type="protein sequence ID" value="NNG24745.1"/>
    <property type="molecule type" value="Genomic_DNA"/>
</dbReference>
<sequence>MKTEEFINMLAAGAAPVSSAAAASRFAWGLGCGLMGAILLMALVFGVRNDIAQAAMLPMFWAKVLVPAMGALTALPLTIRLSYPGRSSGSAPLVLAALLLFAWGSAGAALLDQPPAERAEIIFGATWKTCAFNIALLALPLLGAAFWVIKGLAPTRPAWAGASAGLLAGAGAASVYALHCPEMAAPFLGIWYVLGIAVPAVFGAVLGPRLLRW</sequence>
<feature type="transmembrane region" description="Helical" evidence="1">
    <location>
        <begin position="59"/>
        <end position="79"/>
    </location>
</feature>
<dbReference type="AlphaFoldDB" id="A0A7Y2K280"/>
<comment type="caution">
    <text evidence="2">The sequence shown here is derived from an EMBL/GenBank/DDBJ whole genome shotgun (WGS) entry which is preliminary data.</text>
</comment>
<evidence type="ECO:0000313" key="3">
    <source>
        <dbReference type="Proteomes" id="UP000533905"/>
    </source>
</evidence>
<dbReference type="InterPro" id="IPR009495">
    <property type="entry name" value="NrsF"/>
</dbReference>
<feature type="transmembrane region" description="Helical" evidence="1">
    <location>
        <begin position="91"/>
        <end position="111"/>
    </location>
</feature>
<protein>
    <submittedName>
        <fullName evidence="2">DUF1109 domain-containing protein</fullName>
    </submittedName>
</protein>
<keyword evidence="1" id="KW-0812">Transmembrane</keyword>
<proteinExistence type="predicted"/>
<feature type="transmembrane region" description="Helical" evidence="1">
    <location>
        <begin position="190"/>
        <end position="211"/>
    </location>
</feature>
<dbReference type="Pfam" id="PF06532">
    <property type="entry name" value="NrsF"/>
    <property type="match status" value="1"/>
</dbReference>
<dbReference type="RefSeq" id="WP_171086685.1">
    <property type="nucleotide sequence ID" value="NZ_JABAIV010000006.1"/>
</dbReference>
<evidence type="ECO:0000313" key="2">
    <source>
        <dbReference type="EMBL" id="NNG24745.1"/>
    </source>
</evidence>
<keyword evidence="3" id="KW-1185">Reference proteome</keyword>
<name>A0A7Y2K280_9BURK</name>
<dbReference type="Proteomes" id="UP000533905">
    <property type="component" value="Unassembled WGS sequence"/>
</dbReference>
<keyword evidence="1" id="KW-0472">Membrane</keyword>
<gene>
    <name evidence="2" type="ORF">HGB41_17300</name>
</gene>
<feature type="transmembrane region" description="Helical" evidence="1">
    <location>
        <begin position="158"/>
        <end position="178"/>
    </location>
</feature>
<accession>A0A7Y2K280</accession>
<organism evidence="2 3">
    <name type="scientific">Telluria aromaticivorans</name>
    <dbReference type="NCBI Taxonomy" id="2725995"/>
    <lineage>
        <taxon>Bacteria</taxon>
        <taxon>Pseudomonadati</taxon>
        <taxon>Pseudomonadota</taxon>
        <taxon>Betaproteobacteria</taxon>
        <taxon>Burkholderiales</taxon>
        <taxon>Oxalobacteraceae</taxon>
        <taxon>Telluria group</taxon>
        <taxon>Telluria</taxon>
    </lineage>
</organism>
<feature type="transmembrane region" description="Helical" evidence="1">
    <location>
        <begin position="131"/>
        <end position="149"/>
    </location>
</feature>